<accession>A0A2M8J5N8</accession>
<reference evidence="4 5" key="1">
    <citation type="journal article" date="2018" name="Int. J. Syst. Evol. Microbiol.">
        <title>Pseudooceanicola lipolyticus sp. nov., a marine alphaproteobacterium, reclassification of Oceanicola flagellatus as Pseudooceanicola flagellatus comb. nov. and emended description of the genus Pseudooceanicola.</title>
        <authorList>
            <person name="Huang M.-M."/>
            <person name="Guo L.-L."/>
            <person name="Wu Y.-H."/>
            <person name="Lai Q.-L."/>
            <person name="Shao Z.-Z."/>
            <person name="Wang C.-S."/>
            <person name="Wu M."/>
            <person name="Xu X.-W."/>
        </authorList>
    </citation>
    <scope>NUCLEOTIDE SEQUENCE [LARGE SCALE GENOMIC DNA]</scope>
    <source>
        <strain evidence="4 5">157</strain>
    </source>
</reference>
<dbReference type="Gene3D" id="3.40.50.720">
    <property type="entry name" value="NAD(P)-binding Rossmann-like Domain"/>
    <property type="match status" value="1"/>
</dbReference>
<dbReference type="PRINTS" id="PR00081">
    <property type="entry name" value="GDHRDH"/>
</dbReference>
<evidence type="ECO:0000256" key="2">
    <source>
        <dbReference type="SAM" id="SignalP"/>
    </source>
</evidence>
<dbReference type="InterPro" id="IPR020904">
    <property type="entry name" value="Sc_DH/Rdtase_CS"/>
</dbReference>
<dbReference type="RefSeq" id="WP_100161284.1">
    <property type="nucleotide sequence ID" value="NZ_PGTB01000005.1"/>
</dbReference>
<dbReference type="PROSITE" id="PS00061">
    <property type="entry name" value="ADH_SHORT"/>
    <property type="match status" value="1"/>
</dbReference>
<keyword evidence="5" id="KW-1185">Reference proteome</keyword>
<feature type="domain" description="Ketoreductase" evidence="3">
    <location>
        <begin position="5"/>
        <end position="177"/>
    </location>
</feature>
<proteinExistence type="inferred from homology"/>
<evidence type="ECO:0000313" key="5">
    <source>
        <dbReference type="Proteomes" id="UP000231553"/>
    </source>
</evidence>
<dbReference type="Proteomes" id="UP000231553">
    <property type="component" value="Unassembled WGS sequence"/>
</dbReference>
<evidence type="ECO:0000256" key="1">
    <source>
        <dbReference type="ARBA" id="ARBA00006484"/>
    </source>
</evidence>
<dbReference type="PANTHER" id="PTHR42760:SF123">
    <property type="entry name" value="OXIDOREDUCTASE"/>
    <property type="match status" value="1"/>
</dbReference>
<evidence type="ECO:0000313" key="4">
    <source>
        <dbReference type="EMBL" id="PJE38096.1"/>
    </source>
</evidence>
<sequence length="251" mass="25896">MLTSKTILITGAASGIGLACAQTCVAAGATVLMADRRMEALTQASVGFGPQAVPLAFDISDEQAVTDALSAYAGRLHGVVNSAGIGMDRAALDTDVASFRNILEINLLGSFIVSRAAARLMPEEGGAIVNITSVSGVRGNIGRAAYGASKGGLEMLTKIMATELGPRNIRVNSVAPGPVETPMTVEHHTPAMRRGWTRTVPMERYAQPEEIAAAVRFLLDPEQSGYVNGQTLCVDGGFASAGITAAIAAGH</sequence>
<keyword evidence="2" id="KW-0732">Signal</keyword>
<dbReference type="FunFam" id="3.40.50.720:FF:000084">
    <property type="entry name" value="Short-chain dehydrogenase reductase"/>
    <property type="match status" value="1"/>
</dbReference>
<dbReference type="PRINTS" id="PR00080">
    <property type="entry name" value="SDRFAMILY"/>
</dbReference>
<dbReference type="AlphaFoldDB" id="A0A2M8J5N8"/>
<organism evidence="4 5">
    <name type="scientific">Pseudooceanicola lipolyticus</name>
    <dbReference type="NCBI Taxonomy" id="2029104"/>
    <lineage>
        <taxon>Bacteria</taxon>
        <taxon>Pseudomonadati</taxon>
        <taxon>Pseudomonadota</taxon>
        <taxon>Alphaproteobacteria</taxon>
        <taxon>Rhodobacterales</taxon>
        <taxon>Paracoccaceae</taxon>
        <taxon>Pseudooceanicola</taxon>
    </lineage>
</organism>
<dbReference type="GO" id="GO:0030497">
    <property type="term" value="P:fatty acid elongation"/>
    <property type="evidence" value="ECO:0007669"/>
    <property type="project" value="TreeGrafter"/>
</dbReference>
<dbReference type="PANTHER" id="PTHR42760">
    <property type="entry name" value="SHORT-CHAIN DEHYDROGENASES/REDUCTASES FAMILY MEMBER"/>
    <property type="match status" value="1"/>
</dbReference>
<dbReference type="InterPro" id="IPR036291">
    <property type="entry name" value="NAD(P)-bd_dom_sf"/>
</dbReference>
<dbReference type="GO" id="GO:0016616">
    <property type="term" value="F:oxidoreductase activity, acting on the CH-OH group of donors, NAD or NADP as acceptor"/>
    <property type="evidence" value="ECO:0007669"/>
    <property type="project" value="TreeGrafter"/>
</dbReference>
<comment type="caution">
    <text evidence="4">The sequence shown here is derived from an EMBL/GenBank/DDBJ whole genome shotgun (WGS) entry which is preliminary data.</text>
</comment>
<evidence type="ECO:0000259" key="3">
    <source>
        <dbReference type="SMART" id="SM00822"/>
    </source>
</evidence>
<name>A0A2M8J5N8_9RHOB</name>
<dbReference type="InterPro" id="IPR057326">
    <property type="entry name" value="KR_dom"/>
</dbReference>
<comment type="similarity">
    <text evidence="1">Belongs to the short-chain dehydrogenases/reductases (SDR) family.</text>
</comment>
<dbReference type="Pfam" id="PF13561">
    <property type="entry name" value="adh_short_C2"/>
    <property type="match status" value="1"/>
</dbReference>
<dbReference type="PROSITE" id="PS51257">
    <property type="entry name" value="PROKAR_LIPOPROTEIN"/>
    <property type="match status" value="1"/>
</dbReference>
<gene>
    <name evidence="4" type="ORF">CVM52_03875</name>
</gene>
<dbReference type="SMART" id="SM00822">
    <property type="entry name" value="PKS_KR"/>
    <property type="match status" value="1"/>
</dbReference>
<feature type="chain" id="PRO_5014637346" evidence="2">
    <location>
        <begin position="22"/>
        <end position="251"/>
    </location>
</feature>
<dbReference type="EMBL" id="PGTB01000005">
    <property type="protein sequence ID" value="PJE38096.1"/>
    <property type="molecule type" value="Genomic_DNA"/>
</dbReference>
<dbReference type="InterPro" id="IPR002347">
    <property type="entry name" value="SDR_fam"/>
</dbReference>
<protein>
    <submittedName>
        <fullName evidence="4">3-oxoacyl-ACP reductase</fullName>
    </submittedName>
</protein>
<feature type="signal peptide" evidence="2">
    <location>
        <begin position="1"/>
        <end position="21"/>
    </location>
</feature>
<dbReference type="OrthoDB" id="198783at2"/>
<dbReference type="SUPFAM" id="SSF51735">
    <property type="entry name" value="NAD(P)-binding Rossmann-fold domains"/>
    <property type="match status" value="1"/>
</dbReference>
<dbReference type="CDD" id="cd05233">
    <property type="entry name" value="SDR_c"/>
    <property type="match status" value="1"/>
</dbReference>